<evidence type="ECO:0000256" key="1">
    <source>
        <dbReference type="ARBA" id="ARBA00004196"/>
    </source>
</evidence>
<dbReference type="Proteomes" id="UP000308760">
    <property type="component" value="Unassembled WGS sequence"/>
</dbReference>
<feature type="domain" description="Periplasmic binding protein" evidence="4">
    <location>
        <begin position="42"/>
        <end position="315"/>
    </location>
</feature>
<evidence type="ECO:0000313" key="5">
    <source>
        <dbReference type="EMBL" id="THV41970.1"/>
    </source>
</evidence>
<sequence>MNVNRRHLLTGSIGAAAVALTASACASEDSGSNGGSGGGGKVGIAMPTKTSERWIFDGDNLKTSFEDAGYTVSLQYANDEPDKQVSQIETMVGQGVDVLVVAAIDNKSLGGVLAQAKEQEITVIAYDRLILDTPDVDYYVSFDNTKVGTLQGTYIVEALDLENAEGPFNLELFAGALTDNNTKYFFDGAWAVLEPYVTEGKLVIRSGQTSLEQIATENWDGSIAQERMDNILSNSYKGDNKVDVVLAPYDGISRGIVAALQSSGYEKMPVITGQDAEVESVKYIIEGLQSMTVYKDTRALASTTVDMVLASIDGGEVEVNDTETYDNGDHVVPANLLDPVSVDVNNYQEEVVDSGYIDEADLA</sequence>
<reference evidence="6" key="1">
    <citation type="submission" date="2019-04" db="EMBL/GenBank/DDBJ databases">
        <title>Nocardioides xinjiangensis sp. nov.</title>
        <authorList>
            <person name="Liu S."/>
        </authorList>
    </citation>
    <scope>NUCLEOTIDE SEQUENCE [LARGE SCALE GENOMIC DNA]</scope>
    <source>
        <strain evidence="6">18</strain>
    </source>
</reference>
<dbReference type="InterPro" id="IPR028082">
    <property type="entry name" value="Peripla_BP_I"/>
</dbReference>
<dbReference type="PROSITE" id="PS51257">
    <property type="entry name" value="PROKAR_LIPOPROTEIN"/>
    <property type="match status" value="1"/>
</dbReference>
<keyword evidence="2 3" id="KW-0732">Signal</keyword>
<evidence type="ECO:0000259" key="4">
    <source>
        <dbReference type="Pfam" id="PF13407"/>
    </source>
</evidence>
<gene>
    <name evidence="5" type="ORF">FAB82_08540</name>
</gene>
<dbReference type="InterPro" id="IPR049784">
    <property type="entry name" value="ChvE-like"/>
</dbReference>
<organism evidence="5 6">
    <name type="scientific">Glycomyces buryatensis</name>
    <dbReference type="NCBI Taxonomy" id="2570927"/>
    <lineage>
        <taxon>Bacteria</taxon>
        <taxon>Bacillati</taxon>
        <taxon>Actinomycetota</taxon>
        <taxon>Actinomycetes</taxon>
        <taxon>Glycomycetales</taxon>
        <taxon>Glycomycetaceae</taxon>
        <taxon>Glycomyces</taxon>
    </lineage>
</organism>
<dbReference type="InterPro" id="IPR006311">
    <property type="entry name" value="TAT_signal"/>
</dbReference>
<accession>A0A4S8QCE7</accession>
<feature type="chain" id="PRO_5020570461" evidence="3">
    <location>
        <begin position="27"/>
        <end position="363"/>
    </location>
</feature>
<dbReference type="NCBIfam" id="NF040907">
    <property type="entry name" value="ChvE"/>
    <property type="match status" value="1"/>
</dbReference>
<dbReference type="GO" id="GO:0030246">
    <property type="term" value="F:carbohydrate binding"/>
    <property type="evidence" value="ECO:0007669"/>
    <property type="project" value="TreeGrafter"/>
</dbReference>
<reference evidence="5 6" key="2">
    <citation type="submission" date="2019-05" db="EMBL/GenBank/DDBJ databases">
        <title>Glycomyces buryatensis sp. nov.</title>
        <authorList>
            <person name="Nikitina E."/>
        </authorList>
    </citation>
    <scope>NUCLEOTIDE SEQUENCE [LARGE SCALE GENOMIC DNA]</scope>
    <source>
        <strain evidence="5 6">18</strain>
    </source>
</reference>
<feature type="signal peptide" evidence="3">
    <location>
        <begin position="1"/>
        <end position="26"/>
    </location>
</feature>
<evidence type="ECO:0000313" key="6">
    <source>
        <dbReference type="Proteomes" id="UP000308760"/>
    </source>
</evidence>
<proteinExistence type="predicted"/>
<dbReference type="Pfam" id="PF13407">
    <property type="entry name" value="Peripla_BP_4"/>
    <property type="match status" value="1"/>
</dbReference>
<dbReference type="RefSeq" id="WP_136534125.1">
    <property type="nucleotide sequence ID" value="NZ_STGY01000032.1"/>
</dbReference>
<dbReference type="InterPro" id="IPR050555">
    <property type="entry name" value="Bact_Solute-Bind_Prot2"/>
</dbReference>
<dbReference type="SUPFAM" id="SSF53822">
    <property type="entry name" value="Periplasmic binding protein-like I"/>
    <property type="match status" value="1"/>
</dbReference>
<dbReference type="PROSITE" id="PS51318">
    <property type="entry name" value="TAT"/>
    <property type="match status" value="1"/>
</dbReference>
<dbReference type="OrthoDB" id="9773673at2"/>
<evidence type="ECO:0000256" key="3">
    <source>
        <dbReference type="SAM" id="SignalP"/>
    </source>
</evidence>
<name>A0A4S8QCE7_9ACTN</name>
<evidence type="ECO:0000256" key="2">
    <source>
        <dbReference type="ARBA" id="ARBA00022729"/>
    </source>
</evidence>
<comment type="subcellular location">
    <subcellularLocation>
        <location evidence="1">Cell envelope</location>
    </subcellularLocation>
</comment>
<dbReference type="PANTHER" id="PTHR30036:SF1">
    <property type="entry name" value="D-XYLOSE-BINDING PERIPLASMIC PROTEIN"/>
    <property type="match status" value="1"/>
</dbReference>
<dbReference type="AlphaFoldDB" id="A0A4S8QCE7"/>
<dbReference type="EMBL" id="STGY01000032">
    <property type="protein sequence ID" value="THV41970.1"/>
    <property type="molecule type" value="Genomic_DNA"/>
</dbReference>
<dbReference type="PANTHER" id="PTHR30036">
    <property type="entry name" value="D-XYLOSE-BINDING PERIPLASMIC PROTEIN"/>
    <property type="match status" value="1"/>
</dbReference>
<keyword evidence="6" id="KW-1185">Reference proteome</keyword>
<dbReference type="InterPro" id="IPR025997">
    <property type="entry name" value="SBP_2_dom"/>
</dbReference>
<dbReference type="Gene3D" id="3.40.50.2300">
    <property type="match status" value="2"/>
</dbReference>
<dbReference type="CDD" id="cd19994">
    <property type="entry name" value="PBP1_ChvE"/>
    <property type="match status" value="1"/>
</dbReference>
<comment type="caution">
    <text evidence="5">The sequence shown here is derived from an EMBL/GenBank/DDBJ whole genome shotgun (WGS) entry which is preliminary data.</text>
</comment>
<protein>
    <submittedName>
        <fullName evidence="5">Sugar ABC transporter substrate-binding protein</fullName>
    </submittedName>
</protein>
<dbReference type="GO" id="GO:0030288">
    <property type="term" value="C:outer membrane-bounded periplasmic space"/>
    <property type="evidence" value="ECO:0007669"/>
    <property type="project" value="TreeGrafter"/>
</dbReference>